<reference evidence="1" key="1">
    <citation type="journal article" date="2014" name="Int. J. Syst. Evol. Microbiol.">
        <title>Complete genome sequence of Corynebacterium casei LMG S-19264T (=DSM 44701T), isolated from a smear-ripened cheese.</title>
        <authorList>
            <consortium name="US DOE Joint Genome Institute (JGI-PGF)"/>
            <person name="Walter F."/>
            <person name="Albersmeier A."/>
            <person name="Kalinowski J."/>
            <person name="Ruckert C."/>
        </authorList>
    </citation>
    <scope>NUCLEOTIDE SEQUENCE</scope>
    <source>
        <strain evidence="1">JCM 4834</strain>
    </source>
</reference>
<name>A0A918RGG0_9ACTN</name>
<evidence type="ECO:0000313" key="1">
    <source>
        <dbReference type="EMBL" id="GGZ96376.1"/>
    </source>
</evidence>
<organism evidence="1 2">
    <name type="scientific">Streptomyces subrutilus</name>
    <dbReference type="NCBI Taxonomy" id="36818"/>
    <lineage>
        <taxon>Bacteria</taxon>
        <taxon>Bacillati</taxon>
        <taxon>Actinomycetota</taxon>
        <taxon>Actinomycetes</taxon>
        <taxon>Kitasatosporales</taxon>
        <taxon>Streptomycetaceae</taxon>
        <taxon>Streptomyces</taxon>
    </lineage>
</organism>
<accession>A0A918RGG0</accession>
<evidence type="ECO:0000313" key="2">
    <source>
        <dbReference type="Proteomes" id="UP000634660"/>
    </source>
</evidence>
<dbReference type="EMBL" id="BMVX01000042">
    <property type="protein sequence ID" value="GGZ96376.1"/>
    <property type="molecule type" value="Genomic_DNA"/>
</dbReference>
<dbReference type="AlphaFoldDB" id="A0A918RGG0"/>
<proteinExistence type="predicted"/>
<comment type="caution">
    <text evidence="1">The sequence shown here is derived from an EMBL/GenBank/DDBJ whole genome shotgun (WGS) entry which is preliminary data.</text>
</comment>
<protein>
    <submittedName>
        <fullName evidence="1">Uncharacterized protein</fullName>
    </submittedName>
</protein>
<dbReference type="Proteomes" id="UP000634660">
    <property type="component" value="Unassembled WGS sequence"/>
</dbReference>
<sequence>MHAVGKDSQHRTDEDAAMSHRRRIGAITGAAALLLSATACSGLGRSTVGVLTFSGHDSPVQVSYSNTLVKGCHRIAVPRGATHVENNTLVDVVLYRTEDCRKGERDEGVYVATTLSNVTAPHTLPWRSFSVIH</sequence>
<gene>
    <name evidence="1" type="ORF">GCM10010371_65470</name>
</gene>
<reference evidence="1" key="2">
    <citation type="submission" date="2020-09" db="EMBL/GenBank/DDBJ databases">
        <authorList>
            <person name="Sun Q."/>
            <person name="Ohkuma M."/>
        </authorList>
    </citation>
    <scope>NUCLEOTIDE SEQUENCE</scope>
    <source>
        <strain evidence="1">JCM 4834</strain>
    </source>
</reference>